<sequence>MHCGSVLRQLSSLVPVTKNVCRELSVLSALNGESFAREESSVQNYRHLSAASGAVEAGKLTVALILERLPVITPIPPQWESDYQAWSQEFEDRKRDAWTSDCTLLSEMAAAVIGVFLKDSTARARRCALLQSGFWRRALRHCNLCRPTSWATGL</sequence>
<organism evidence="2 3">
    <name type="scientific">Symbiochloris irregularis</name>
    <dbReference type="NCBI Taxonomy" id="706552"/>
    <lineage>
        <taxon>Eukaryota</taxon>
        <taxon>Viridiplantae</taxon>
        <taxon>Chlorophyta</taxon>
        <taxon>core chlorophytes</taxon>
        <taxon>Trebouxiophyceae</taxon>
        <taxon>Trebouxiales</taxon>
        <taxon>Trebouxiaceae</taxon>
        <taxon>Symbiochloris</taxon>
    </lineage>
</organism>
<comment type="caution">
    <text evidence="2">The sequence shown here is derived from an EMBL/GenBank/DDBJ whole genome shotgun (WGS) entry which is preliminary data.</text>
</comment>
<dbReference type="AlphaFoldDB" id="A0AAW1P0H1"/>
<accession>A0AAW1P0H1</accession>
<dbReference type="Proteomes" id="UP001465755">
    <property type="component" value="Unassembled WGS sequence"/>
</dbReference>
<dbReference type="Pfam" id="PF11788">
    <property type="entry name" value="MRP-L46"/>
    <property type="match status" value="1"/>
</dbReference>
<gene>
    <name evidence="2" type="ORF">WJX73_004818</name>
</gene>
<dbReference type="InterPro" id="IPR021757">
    <property type="entry name" value="Ribosomal_mL46_N"/>
</dbReference>
<proteinExistence type="predicted"/>
<evidence type="ECO:0000313" key="2">
    <source>
        <dbReference type="EMBL" id="KAK9803770.1"/>
    </source>
</evidence>
<dbReference type="EMBL" id="JALJOQ010000056">
    <property type="protein sequence ID" value="KAK9803770.1"/>
    <property type="molecule type" value="Genomic_DNA"/>
</dbReference>
<name>A0AAW1P0H1_9CHLO</name>
<reference evidence="2 3" key="1">
    <citation type="journal article" date="2024" name="Nat. Commun.">
        <title>Phylogenomics reveals the evolutionary origins of lichenization in chlorophyte algae.</title>
        <authorList>
            <person name="Puginier C."/>
            <person name="Libourel C."/>
            <person name="Otte J."/>
            <person name="Skaloud P."/>
            <person name="Haon M."/>
            <person name="Grisel S."/>
            <person name="Petersen M."/>
            <person name="Berrin J.G."/>
            <person name="Delaux P.M."/>
            <person name="Dal Grande F."/>
            <person name="Keller J."/>
        </authorList>
    </citation>
    <scope>NUCLEOTIDE SEQUENCE [LARGE SCALE GENOMIC DNA]</scope>
    <source>
        <strain evidence="2 3">SAG 2036</strain>
    </source>
</reference>
<evidence type="ECO:0000259" key="1">
    <source>
        <dbReference type="Pfam" id="PF11788"/>
    </source>
</evidence>
<feature type="domain" description="Large ribosomal subunit protein mL46 N-terminal" evidence="1">
    <location>
        <begin position="59"/>
        <end position="94"/>
    </location>
</feature>
<keyword evidence="3" id="KW-1185">Reference proteome</keyword>
<protein>
    <recommendedName>
        <fullName evidence="1">Large ribosomal subunit protein mL46 N-terminal domain-containing protein</fullName>
    </recommendedName>
</protein>
<evidence type="ECO:0000313" key="3">
    <source>
        <dbReference type="Proteomes" id="UP001465755"/>
    </source>
</evidence>